<dbReference type="EMBL" id="DUZY01000004">
    <property type="protein sequence ID" value="DAD37332.1"/>
    <property type="molecule type" value="Genomic_DNA"/>
</dbReference>
<gene>
    <name evidence="1" type="ORF">HUJ06_007973</name>
</gene>
<reference evidence="1 2" key="1">
    <citation type="journal article" date="2020" name="Mol. Biol. Evol.">
        <title>Distinct Expression and Methylation Patterns for Genes with Different Fates following a Single Whole-Genome Duplication in Flowering Plants.</title>
        <authorList>
            <person name="Shi T."/>
            <person name="Rahmani R.S."/>
            <person name="Gugger P.F."/>
            <person name="Wang M."/>
            <person name="Li H."/>
            <person name="Zhang Y."/>
            <person name="Li Z."/>
            <person name="Wang Q."/>
            <person name="Van de Peer Y."/>
            <person name="Marchal K."/>
            <person name="Chen J."/>
        </authorList>
    </citation>
    <scope>NUCLEOTIDE SEQUENCE [LARGE SCALE GENOMIC DNA]</scope>
    <source>
        <tissue evidence="1">Leaf</tissue>
    </source>
</reference>
<sequence length="97" mass="10818">MERFPPLFILADNREAQVEDFCEAIGNVATWCPSLRGSNYFKPGERDARIWRCDGSGRCSVGSFKNLNGTTASKAAFLLWIAVLENALQEMSWKEGA</sequence>
<keyword evidence="2" id="KW-1185">Reference proteome</keyword>
<evidence type="ECO:0000313" key="2">
    <source>
        <dbReference type="Proteomes" id="UP000607653"/>
    </source>
</evidence>
<proteinExistence type="predicted"/>
<accession>A0A822YXC1</accession>
<name>A0A822YXC1_NELNU</name>
<evidence type="ECO:0000313" key="1">
    <source>
        <dbReference type="EMBL" id="DAD37332.1"/>
    </source>
</evidence>
<protein>
    <submittedName>
        <fullName evidence="1">Uncharacterized protein</fullName>
    </submittedName>
</protein>
<dbReference type="AlphaFoldDB" id="A0A822YXC1"/>
<organism evidence="1 2">
    <name type="scientific">Nelumbo nucifera</name>
    <name type="common">Sacred lotus</name>
    <dbReference type="NCBI Taxonomy" id="4432"/>
    <lineage>
        <taxon>Eukaryota</taxon>
        <taxon>Viridiplantae</taxon>
        <taxon>Streptophyta</taxon>
        <taxon>Embryophyta</taxon>
        <taxon>Tracheophyta</taxon>
        <taxon>Spermatophyta</taxon>
        <taxon>Magnoliopsida</taxon>
        <taxon>Proteales</taxon>
        <taxon>Nelumbonaceae</taxon>
        <taxon>Nelumbo</taxon>
    </lineage>
</organism>
<dbReference type="Proteomes" id="UP000607653">
    <property type="component" value="Unassembled WGS sequence"/>
</dbReference>
<comment type="caution">
    <text evidence="1">The sequence shown here is derived from an EMBL/GenBank/DDBJ whole genome shotgun (WGS) entry which is preliminary data.</text>
</comment>